<dbReference type="InterPro" id="IPR001279">
    <property type="entry name" value="Metallo-B-lactamas"/>
</dbReference>
<evidence type="ECO:0000256" key="4">
    <source>
        <dbReference type="ARBA" id="ARBA00022833"/>
    </source>
</evidence>
<dbReference type="PANTHER" id="PTHR46233">
    <property type="entry name" value="HYDROXYACYLGLUTATHIONE HYDROLASE GLOC"/>
    <property type="match status" value="1"/>
</dbReference>
<dbReference type="Gene3D" id="3.60.15.10">
    <property type="entry name" value="Ribonuclease Z/Hydroxyacylglutathione hydrolase-like"/>
    <property type="match status" value="1"/>
</dbReference>
<dbReference type="eggNOG" id="COG0491">
    <property type="taxonomic scope" value="Bacteria"/>
</dbReference>
<feature type="domain" description="Metallo-beta-lactamase" evidence="6">
    <location>
        <begin position="47"/>
        <end position="225"/>
    </location>
</feature>
<dbReference type="STRING" id="1125712.HMPREF1316_0029"/>
<gene>
    <name evidence="7" type="ORF">HMPREF1316_0029</name>
</gene>
<evidence type="ECO:0000256" key="1">
    <source>
        <dbReference type="ARBA" id="ARBA00001947"/>
    </source>
</evidence>
<feature type="compositionally biased region" description="Basic and acidic residues" evidence="5">
    <location>
        <begin position="20"/>
        <end position="32"/>
    </location>
</feature>
<dbReference type="GO" id="GO:0046872">
    <property type="term" value="F:metal ion binding"/>
    <property type="evidence" value="ECO:0007669"/>
    <property type="project" value="UniProtKB-KW"/>
</dbReference>
<feature type="region of interest" description="Disordered" evidence="5">
    <location>
        <begin position="118"/>
        <end position="140"/>
    </location>
</feature>
<evidence type="ECO:0000259" key="6">
    <source>
        <dbReference type="SMART" id="SM00849"/>
    </source>
</evidence>
<evidence type="ECO:0000313" key="7">
    <source>
        <dbReference type="EMBL" id="ERL08319.1"/>
    </source>
</evidence>
<evidence type="ECO:0000256" key="3">
    <source>
        <dbReference type="ARBA" id="ARBA00022801"/>
    </source>
</evidence>
<dbReference type="PATRIC" id="fig|1125712.3.peg.1166"/>
<sequence>MADDTTKRQTTTSRGMTPADSHDGGRRDHDTDDDRDQIALYVVGPLETNCYAYTSQGECLVVDPGNSGASIAEHLPEGVRVRYIAATHGHGDHVGGVRKLREAVGGTYVIHPADAERARHAGEPGETGRAYDDNAPSPDQTYAEGDVITVGTASFRVMETPGHTPGCVCLIGQGTAAGIAFMGDTVFRGSCGRTDLTGGDPAALRASLARIKREIDPRTSLFCGHGEMTTMGDELEHNPYFQ</sequence>
<dbReference type="GO" id="GO:0016787">
    <property type="term" value="F:hydrolase activity"/>
    <property type="evidence" value="ECO:0007669"/>
    <property type="project" value="UniProtKB-KW"/>
</dbReference>
<name>U2T5K4_9ACTN</name>
<evidence type="ECO:0000256" key="2">
    <source>
        <dbReference type="ARBA" id="ARBA00022723"/>
    </source>
</evidence>
<comment type="caution">
    <text evidence="7">The sequence shown here is derived from an EMBL/GenBank/DDBJ whole genome shotgun (WGS) entry which is preliminary data.</text>
</comment>
<dbReference type="CDD" id="cd06262">
    <property type="entry name" value="metallo-hydrolase-like_MBL-fold"/>
    <property type="match status" value="1"/>
</dbReference>
<keyword evidence="4" id="KW-0862">Zinc</keyword>
<keyword evidence="2" id="KW-0479">Metal-binding</keyword>
<dbReference type="AlphaFoldDB" id="U2T5K4"/>
<keyword evidence="3" id="KW-0378">Hydrolase</keyword>
<reference evidence="7 8" key="1">
    <citation type="submission" date="2013-08" db="EMBL/GenBank/DDBJ databases">
        <authorList>
            <person name="Durkin A.S."/>
            <person name="Haft D.R."/>
            <person name="McCorrison J."/>
            <person name="Torralba M."/>
            <person name="Gillis M."/>
            <person name="Haft D.H."/>
            <person name="Methe B."/>
            <person name="Sutton G."/>
            <person name="Nelson K.E."/>
        </authorList>
    </citation>
    <scope>NUCLEOTIDE SEQUENCE [LARGE SCALE GENOMIC DNA]</scope>
    <source>
        <strain evidence="7 8">F0195</strain>
    </source>
</reference>
<comment type="cofactor">
    <cofactor evidence="1">
        <name>Zn(2+)</name>
        <dbReference type="ChEBI" id="CHEBI:29105"/>
    </cofactor>
</comment>
<evidence type="ECO:0000256" key="5">
    <source>
        <dbReference type="SAM" id="MobiDB-lite"/>
    </source>
</evidence>
<dbReference type="InterPro" id="IPR036866">
    <property type="entry name" value="RibonucZ/Hydroxyglut_hydro"/>
</dbReference>
<dbReference type="PANTHER" id="PTHR46233:SF3">
    <property type="entry name" value="HYDROXYACYLGLUTATHIONE HYDROLASE GLOC"/>
    <property type="match status" value="1"/>
</dbReference>
<protein>
    <submittedName>
        <fullName evidence="7">Metallo-beta-lactamase domain protein</fullName>
    </submittedName>
</protein>
<organism evidence="7 8">
    <name type="scientific">Olsenella profusa F0195</name>
    <dbReference type="NCBI Taxonomy" id="1125712"/>
    <lineage>
        <taxon>Bacteria</taxon>
        <taxon>Bacillati</taxon>
        <taxon>Actinomycetota</taxon>
        <taxon>Coriobacteriia</taxon>
        <taxon>Coriobacteriales</taxon>
        <taxon>Atopobiaceae</taxon>
        <taxon>Olsenella</taxon>
    </lineage>
</organism>
<dbReference type="SMART" id="SM00849">
    <property type="entry name" value="Lactamase_B"/>
    <property type="match status" value="1"/>
</dbReference>
<feature type="region of interest" description="Disordered" evidence="5">
    <location>
        <begin position="1"/>
        <end position="34"/>
    </location>
</feature>
<dbReference type="OrthoDB" id="9802991at2"/>
<dbReference type="Pfam" id="PF00753">
    <property type="entry name" value="Lactamase_B"/>
    <property type="match status" value="1"/>
</dbReference>
<evidence type="ECO:0000313" key="8">
    <source>
        <dbReference type="Proteomes" id="UP000016638"/>
    </source>
</evidence>
<dbReference type="RefSeq" id="WP_021726188.1">
    <property type="nucleotide sequence ID" value="NZ_AWEZ01000045.1"/>
</dbReference>
<dbReference type="InterPro" id="IPR051453">
    <property type="entry name" value="MBL_Glyoxalase_II"/>
</dbReference>
<keyword evidence="8" id="KW-1185">Reference proteome</keyword>
<dbReference type="EMBL" id="AWEZ01000045">
    <property type="protein sequence ID" value="ERL08319.1"/>
    <property type="molecule type" value="Genomic_DNA"/>
</dbReference>
<dbReference type="Proteomes" id="UP000016638">
    <property type="component" value="Unassembled WGS sequence"/>
</dbReference>
<proteinExistence type="predicted"/>
<accession>U2T5K4</accession>
<dbReference type="SUPFAM" id="SSF56281">
    <property type="entry name" value="Metallo-hydrolase/oxidoreductase"/>
    <property type="match status" value="1"/>
</dbReference>